<keyword evidence="2" id="KW-1185">Reference proteome</keyword>
<dbReference type="Proteomes" id="UP000035763">
    <property type="component" value="Unassembled WGS sequence"/>
</dbReference>
<name>W6JV17_9MICO</name>
<protein>
    <submittedName>
        <fullName evidence="1">Uncharacterized protein</fullName>
    </submittedName>
</protein>
<dbReference type="AlphaFoldDB" id="W6JV17"/>
<sequence length="208" mass="23574">MPQPPDPQDSRAILNPGVMAERVRFERFAAPEEFAGILDWCWSVEWEMQPGESHAQETLSLPAVNISVGTTPPPGPHPPPRPYAVSPRVVGVATRRTTRVLSGSGWNVAAKASVGGGRCMPAGSPICVTWKCRCVRCWPSTTSVWGSGWPRRPTVPSVRRRWWRHLNPFWRKPIRRGCGWRARWRASPRWRRTNLRWCAWATSRHTPG</sequence>
<gene>
    <name evidence="1" type="ORF">BN11_2530004</name>
</gene>
<evidence type="ECO:0000313" key="2">
    <source>
        <dbReference type="Proteomes" id="UP000035763"/>
    </source>
</evidence>
<comment type="caution">
    <text evidence="1">The sequence shown here is derived from an EMBL/GenBank/DDBJ whole genome shotgun (WGS) entry which is preliminary data.</text>
</comment>
<organism evidence="1 2">
    <name type="scientific">Nostocoides australiense Ben110</name>
    <dbReference type="NCBI Taxonomy" id="1193182"/>
    <lineage>
        <taxon>Bacteria</taxon>
        <taxon>Bacillati</taxon>
        <taxon>Actinomycetota</taxon>
        <taxon>Actinomycetes</taxon>
        <taxon>Micrococcales</taxon>
        <taxon>Intrasporangiaceae</taxon>
        <taxon>Nostocoides</taxon>
    </lineage>
</organism>
<dbReference type="STRING" id="1193182.BN11_2530004"/>
<accession>W6JV17</accession>
<reference evidence="1 2" key="1">
    <citation type="journal article" date="2013" name="ISME J.">
        <title>A metabolic model for members of the genus Tetrasphaera involved in enhanced biological phosphorus removal.</title>
        <authorList>
            <person name="Kristiansen R."/>
            <person name="Nguyen H.T.T."/>
            <person name="Saunders A.M."/>
            <person name="Nielsen J.L."/>
            <person name="Wimmer R."/>
            <person name="Le V.Q."/>
            <person name="McIlroy S.J."/>
            <person name="Petrovski S."/>
            <person name="Seviour R.J."/>
            <person name="Calteau A."/>
            <person name="Nielsen K.L."/>
            <person name="Nielsen P.H."/>
        </authorList>
    </citation>
    <scope>NUCLEOTIDE SEQUENCE [LARGE SCALE GENOMIC DNA]</scope>
    <source>
        <strain evidence="1 2">Ben110</strain>
    </source>
</reference>
<evidence type="ECO:0000313" key="1">
    <source>
        <dbReference type="EMBL" id="CCH73293.1"/>
    </source>
</evidence>
<proteinExistence type="predicted"/>
<dbReference type="EMBL" id="CAJA01000172">
    <property type="protein sequence ID" value="CCH73293.1"/>
    <property type="molecule type" value="Genomic_DNA"/>
</dbReference>